<reference evidence="2" key="1">
    <citation type="submission" date="2022-11" db="UniProtKB">
        <authorList>
            <consortium name="WormBaseParasite"/>
        </authorList>
    </citation>
    <scope>IDENTIFICATION</scope>
</reference>
<organism evidence="1 2">
    <name type="scientific">Romanomermis culicivorax</name>
    <name type="common">Nematode worm</name>
    <dbReference type="NCBI Taxonomy" id="13658"/>
    <lineage>
        <taxon>Eukaryota</taxon>
        <taxon>Metazoa</taxon>
        <taxon>Ecdysozoa</taxon>
        <taxon>Nematoda</taxon>
        <taxon>Enoplea</taxon>
        <taxon>Dorylaimia</taxon>
        <taxon>Mermithida</taxon>
        <taxon>Mermithoidea</taxon>
        <taxon>Mermithidae</taxon>
        <taxon>Romanomermis</taxon>
    </lineage>
</organism>
<accession>A0A915JRA7</accession>
<dbReference type="Proteomes" id="UP000887565">
    <property type="component" value="Unplaced"/>
</dbReference>
<proteinExistence type="predicted"/>
<name>A0A915JRA7_ROMCU</name>
<evidence type="ECO:0000313" key="1">
    <source>
        <dbReference type="Proteomes" id="UP000887565"/>
    </source>
</evidence>
<protein>
    <submittedName>
        <fullName evidence="2">Uncharacterized protein</fullName>
    </submittedName>
</protein>
<keyword evidence="1" id="KW-1185">Reference proteome</keyword>
<sequence length="89" mass="9792">MSALGRYLCKKITSEMLLLAFLTFCIFEASFVLVNTLEPPAAKNNFELQNNLDVLEVEKALELLDSDRDDLSSIATCCDSRGKALTGSD</sequence>
<evidence type="ECO:0000313" key="2">
    <source>
        <dbReference type="WBParaSite" id="nRc.2.0.1.t28628-RA"/>
    </source>
</evidence>
<dbReference type="WBParaSite" id="nRc.2.0.1.t28628-RA">
    <property type="protein sequence ID" value="nRc.2.0.1.t28628-RA"/>
    <property type="gene ID" value="nRc.2.0.1.g28628"/>
</dbReference>
<dbReference type="AlphaFoldDB" id="A0A915JRA7"/>